<protein>
    <submittedName>
        <fullName evidence="1">Uncharacterized protein</fullName>
    </submittedName>
</protein>
<comment type="caution">
    <text evidence="1">The sequence shown here is derived from an EMBL/GenBank/DDBJ whole genome shotgun (WGS) entry which is preliminary data.</text>
</comment>
<keyword evidence="2" id="KW-1185">Reference proteome</keyword>
<evidence type="ECO:0000313" key="1">
    <source>
        <dbReference type="EMBL" id="KAJ8927083.1"/>
    </source>
</evidence>
<gene>
    <name evidence="1" type="ORF">NQ314_020490</name>
</gene>
<accession>A0AAV8WKR1</accession>
<organism evidence="1 2">
    <name type="scientific">Rhamnusium bicolor</name>
    <dbReference type="NCBI Taxonomy" id="1586634"/>
    <lineage>
        <taxon>Eukaryota</taxon>
        <taxon>Metazoa</taxon>
        <taxon>Ecdysozoa</taxon>
        <taxon>Arthropoda</taxon>
        <taxon>Hexapoda</taxon>
        <taxon>Insecta</taxon>
        <taxon>Pterygota</taxon>
        <taxon>Neoptera</taxon>
        <taxon>Endopterygota</taxon>
        <taxon>Coleoptera</taxon>
        <taxon>Polyphaga</taxon>
        <taxon>Cucujiformia</taxon>
        <taxon>Chrysomeloidea</taxon>
        <taxon>Cerambycidae</taxon>
        <taxon>Lepturinae</taxon>
        <taxon>Rhagiini</taxon>
        <taxon>Rhamnusium</taxon>
    </lineage>
</organism>
<evidence type="ECO:0000313" key="2">
    <source>
        <dbReference type="Proteomes" id="UP001162156"/>
    </source>
</evidence>
<sequence>MCFILRKPNSVINTGNIATLANFKQGDDFEIFEERLEQFFLANRIENERKVSVLLTSIDEETYKTLKNLCDPAKPKDKSYEQLIGLLSTQFKASVSVYRRRIQFDSLRQGPRQ</sequence>
<proteinExistence type="predicted"/>
<dbReference type="EMBL" id="JANEYF010005724">
    <property type="protein sequence ID" value="KAJ8927083.1"/>
    <property type="molecule type" value="Genomic_DNA"/>
</dbReference>
<dbReference type="Proteomes" id="UP001162156">
    <property type="component" value="Unassembled WGS sequence"/>
</dbReference>
<reference evidence="1" key="1">
    <citation type="journal article" date="2023" name="Insect Mol. Biol.">
        <title>Genome sequencing provides insights into the evolution of gene families encoding plant cell wall-degrading enzymes in longhorned beetles.</title>
        <authorList>
            <person name="Shin N.R."/>
            <person name="Okamura Y."/>
            <person name="Kirsch R."/>
            <person name="Pauchet Y."/>
        </authorList>
    </citation>
    <scope>NUCLEOTIDE SEQUENCE</scope>
    <source>
        <strain evidence="1">RBIC_L_NR</strain>
    </source>
</reference>
<dbReference type="AlphaFoldDB" id="A0AAV8WKR1"/>
<name>A0AAV8WKR1_9CUCU</name>